<sequence length="511" mass="55205">MTNVPFLSLIMLVPLIGAIIILLVPRDREEVIKTIAAMASFVSLLLSLAVFFGYDRTLGGFQFQEKATWIPEFGIGYHVGVDGFSAPQLVLTGIVMFCAVLVSWRSADRPREYFAFLLLLVAGVFGSFIALDIFLLLIFYELVLFPVYVLIAGWGSKRREYAAMKLTIYLFVGSLVAIIGLLAVYFQTGNSFDWFDIQAGVRNLPPEQSVQLQRTWFLPIFVGFGVLASLWPLHNWSPDGYAAAPTAVSMLHGGVLKATGAYCGLRIGIQLLPEGAKYWMPVVVFLCMAGLIYAALIAFRQTDLKYIIGFSSVSHLGLVLLGLAALNELGLNGAGLELFAGGVMTGLMFALVGMIYERAHLRDVRELNGLARVMPLAAIGFVIGALTLMGMPGLPGFPAELQIFMGLWNASTTPSAMFAGATNGWYAVVAVASIVVIVVNAAWTLRVAGRVYFSEPQDMALQKLPRLDALEKTAIVLMCAVLIVVGVLPNTVMSVINAGVQAIVRGLTATG</sequence>
<evidence type="ECO:0000256" key="7">
    <source>
        <dbReference type="SAM" id="Phobius"/>
    </source>
</evidence>
<feature type="transmembrane region" description="Helical" evidence="7">
    <location>
        <begin position="278"/>
        <end position="299"/>
    </location>
</feature>
<dbReference type="InterPro" id="IPR003918">
    <property type="entry name" value="NADH_UbQ_OxRdtase"/>
</dbReference>
<reference evidence="9 10" key="1">
    <citation type="submission" date="2017-11" db="EMBL/GenBank/DDBJ databases">
        <title>Evolution of Phototrophy in the Chloroflexi Phylum Driven by Horizontal Gene Transfer.</title>
        <authorList>
            <person name="Ward L.M."/>
            <person name="Hemp J."/>
            <person name="Shih P.M."/>
            <person name="Mcglynn S.E."/>
            <person name="Fischer W."/>
        </authorList>
    </citation>
    <scope>NUCLEOTIDE SEQUENCE [LARGE SCALE GENOMIC DNA]</scope>
    <source>
        <strain evidence="9">JP3_7</strain>
    </source>
</reference>
<feature type="transmembrane region" description="Helical" evidence="7">
    <location>
        <begin position="6"/>
        <end position="24"/>
    </location>
</feature>
<protein>
    <submittedName>
        <fullName evidence="9">NADH-quinone oxidoreductase subunit M</fullName>
    </submittedName>
</protein>
<feature type="transmembrane region" description="Helical" evidence="7">
    <location>
        <begin position="425"/>
        <end position="448"/>
    </location>
</feature>
<dbReference type="AlphaFoldDB" id="A0A2M8QCG2"/>
<dbReference type="PANTHER" id="PTHR43507:SF4">
    <property type="entry name" value="PROTON-TRANSLOCATING NADH-QUINONE OXIDOREDUCTASE, CHAIN M"/>
    <property type="match status" value="1"/>
</dbReference>
<comment type="caution">
    <text evidence="9">The sequence shown here is derived from an EMBL/GenBank/DDBJ whole genome shotgun (WGS) entry which is preliminary data.</text>
</comment>
<gene>
    <name evidence="9" type="ORF">CUN48_08335</name>
</gene>
<evidence type="ECO:0000256" key="5">
    <source>
        <dbReference type="ARBA" id="ARBA00023136"/>
    </source>
</evidence>
<evidence type="ECO:0000313" key="10">
    <source>
        <dbReference type="Proteomes" id="UP000230790"/>
    </source>
</evidence>
<dbReference type="GO" id="GO:0008137">
    <property type="term" value="F:NADH dehydrogenase (ubiquinone) activity"/>
    <property type="evidence" value="ECO:0007669"/>
    <property type="project" value="InterPro"/>
</dbReference>
<dbReference type="Proteomes" id="UP000230790">
    <property type="component" value="Unassembled WGS sequence"/>
</dbReference>
<feature type="transmembrane region" description="Helical" evidence="7">
    <location>
        <begin position="369"/>
        <end position="391"/>
    </location>
</feature>
<comment type="similarity">
    <text evidence="2">Belongs to the complex I subunit 4 family.</text>
</comment>
<dbReference type="InterPro" id="IPR001750">
    <property type="entry name" value="ND/Mrp_TM"/>
</dbReference>
<name>A0A2M8QCG2_9CHLR</name>
<dbReference type="PANTHER" id="PTHR43507">
    <property type="entry name" value="NADH-UBIQUINONE OXIDOREDUCTASE CHAIN 4"/>
    <property type="match status" value="1"/>
</dbReference>
<feature type="transmembrane region" description="Helical" evidence="7">
    <location>
        <begin position="338"/>
        <end position="357"/>
    </location>
</feature>
<feature type="transmembrane region" description="Helical" evidence="7">
    <location>
        <begin position="137"/>
        <end position="154"/>
    </location>
</feature>
<dbReference type="GO" id="GO:0042773">
    <property type="term" value="P:ATP synthesis coupled electron transport"/>
    <property type="evidence" value="ECO:0007669"/>
    <property type="project" value="InterPro"/>
</dbReference>
<feature type="domain" description="NADH:quinone oxidoreductase/Mrp antiporter transmembrane" evidence="8">
    <location>
        <begin position="130"/>
        <end position="418"/>
    </location>
</feature>
<feature type="transmembrane region" description="Helical" evidence="7">
    <location>
        <begin position="86"/>
        <end position="104"/>
    </location>
</feature>
<organism evidence="9 10">
    <name type="scientific">Candidatus Thermofonsia Clade 3 bacterium</name>
    <dbReference type="NCBI Taxonomy" id="2364212"/>
    <lineage>
        <taxon>Bacteria</taxon>
        <taxon>Bacillati</taxon>
        <taxon>Chloroflexota</taxon>
        <taxon>Candidatus Thermofontia</taxon>
        <taxon>Candidatus Thermofonsia Clade 3</taxon>
    </lineage>
</organism>
<evidence type="ECO:0000256" key="6">
    <source>
        <dbReference type="RuleBase" id="RU000320"/>
    </source>
</evidence>
<evidence type="ECO:0000256" key="1">
    <source>
        <dbReference type="ARBA" id="ARBA00004127"/>
    </source>
</evidence>
<dbReference type="GO" id="GO:0015990">
    <property type="term" value="P:electron transport coupled proton transport"/>
    <property type="evidence" value="ECO:0007669"/>
    <property type="project" value="TreeGrafter"/>
</dbReference>
<dbReference type="InterPro" id="IPR010227">
    <property type="entry name" value="NADH_Q_OxRdtase_chainM/4"/>
</dbReference>
<dbReference type="NCBIfam" id="TIGR01972">
    <property type="entry name" value="NDH_I_M"/>
    <property type="match status" value="1"/>
</dbReference>
<keyword evidence="5 7" id="KW-0472">Membrane</keyword>
<dbReference type="GO" id="GO:0016020">
    <property type="term" value="C:membrane"/>
    <property type="evidence" value="ECO:0007669"/>
    <property type="project" value="UniProtKB-SubCell"/>
</dbReference>
<keyword evidence="3 6" id="KW-0812">Transmembrane</keyword>
<proteinExistence type="inferred from homology"/>
<evidence type="ECO:0000256" key="3">
    <source>
        <dbReference type="ARBA" id="ARBA00022692"/>
    </source>
</evidence>
<dbReference type="GO" id="GO:0012505">
    <property type="term" value="C:endomembrane system"/>
    <property type="evidence" value="ECO:0007669"/>
    <property type="project" value="UniProtKB-SubCell"/>
</dbReference>
<accession>A0A2M8QCG2</accession>
<dbReference type="GO" id="GO:0048039">
    <property type="term" value="F:ubiquinone binding"/>
    <property type="evidence" value="ECO:0007669"/>
    <property type="project" value="TreeGrafter"/>
</dbReference>
<dbReference type="EMBL" id="PGTN01000046">
    <property type="protein sequence ID" value="PJF47496.1"/>
    <property type="molecule type" value="Genomic_DNA"/>
</dbReference>
<dbReference type="Pfam" id="PF00361">
    <property type="entry name" value="Proton_antipo_M"/>
    <property type="match status" value="1"/>
</dbReference>
<dbReference type="PRINTS" id="PR01437">
    <property type="entry name" value="NUOXDRDTASE4"/>
</dbReference>
<evidence type="ECO:0000313" key="9">
    <source>
        <dbReference type="EMBL" id="PJF47496.1"/>
    </source>
</evidence>
<feature type="transmembrane region" description="Helical" evidence="7">
    <location>
        <begin position="36"/>
        <end position="54"/>
    </location>
</feature>
<evidence type="ECO:0000259" key="8">
    <source>
        <dbReference type="Pfam" id="PF00361"/>
    </source>
</evidence>
<feature type="transmembrane region" description="Helical" evidence="7">
    <location>
        <begin position="113"/>
        <end position="131"/>
    </location>
</feature>
<evidence type="ECO:0000256" key="4">
    <source>
        <dbReference type="ARBA" id="ARBA00022989"/>
    </source>
</evidence>
<feature type="transmembrane region" description="Helical" evidence="7">
    <location>
        <begin position="306"/>
        <end position="326"/>
    </location>
</feature>
<evidence type="ECO:0000256" key="2">
    <source>
        <dbReference type="ARBA" id="ARBA00009025"/>
    </source>
</evidence>
<feature type="transmembrane region" description="Helical" evidence="7">
    <location>
        <begin position="216"/>
        <end position="233"/>
    </location>
</feature>
<comment type="subcellular location">
    <subcellularLocation>
        <location evidence="1">Endomembrane system</location>
        <topology evidence="1">Multi-pass membrane protein</topology>
    </subcellularLocation>
    <subcellularLocation>
        <location evidence="6">Membrane</location>
        <topology evidence="6">Multi-pass membrane protein</topology>
    </subcellularLocation>
</comment>
<feature type="transmembrane region" description="Helical" evidence="7">
    <location>
        <begin position="469"/>
        <end position="488"/>
    </location>
</feature>
<dbReference type="GO" id="GO:0003954">
    <property type="term" value="F:NADH dehydrogenase activity"/>
    <property type="evidence" value="ECO:0007669"/>
    <property type="project" value="TreeGrafter"/>
</dbReference>
<feature type="transmembrane region" description="Helical" evidence="7">
    <location>
        <begin position="166"/>
        <end position="186"/>
    </location>
</feature>
<keyword evidence="4 7" id="KW-1133">Transmembrane helix</keyword>
<feature type="transmembrane region" description="Helical" evidence="7">
    <location>
        <begin position="254"/>
        <end position="272"/>
    </location>
</feature>